<evidence type="ECO:0000256" key="1">
    <source>
        <dbReference type="SAM" id="SignalP"/>
    </source>
</evidence>
<proteinExistence type="predicted"/>
<comment type="caution">
    <text evidence="2">The sequence shown here is derived from an EMBL/GenBank/DDBJ whole genome shotgun (WGS) entry which is preliminary data.</text>
</comment>
<evidence type="ECO:0000313" key="2">
    <source>
        <dbReference type="EMBL" id="MBD2845603.1"/>
    </source>
</evidence>
<sequence>MRFLAGRGLIAACVALVLLLSGCGGAEHQGGRDTYGNDGYMGLSNSNPSLPTNPYAFNYERDIAFMKEKLSAFPDIAGLRFVMHDPDVYVHIRPADRLTETQIGRLADETGALLQHNMPRYRIHIRMAR</sequence>
<dbReference type="AlphaFoldDB" id="A0A927BUG2"/>
<dbReference type="EMBL" id="JACXIZ010000016">
    <property type="protein sequence ID" value="MBD2845603.1"/>
    <property type="molecule type" value="Genomic_DNA"/>
</dbReference>
<keyword evidence="1" id="KW-0732">Signal</keyword>
<gene>
    <name evidence="2" type="ORF">IDH44_10410</name>
</gene>
<feature type="signal peptide" evidence="1">
    <location>
        <begin position="1"/>
        <end position="26"/>
    </location>
</feature>
<dbReference type="Proteomes" id="UP000621560">
    <property type="component" value="Unassembled WGS sequence"/>
</dbReference>
<dbReference type="PROSITE" id="PS51257">
    <property type="entry name" value="PROKAR_LIPOPROTEIN"/>
    <property type="match status" value="1"/>
</dbReference>
<organism evidence="2 3">
    <name type="scientific">Paenibacillus sabuli</name>
    <dbReference type="NCBI Taxonomy" id="2772509"/>
    <lineage>
        <taxon>Bacteria</taxon>
        <taxon>Bacillati</taxon>
        <taxon>Bacillota</taxon>
        <taxon>Bacilli</taxon>
        <taxon>Bacillales</taxon>
        <taxon>Paenibacillaceae</taxon>
        <taxon>Paenibacillus</taxon>
    </lineage>
</organism>
<protein>
    <submittedName>
        <fullName evidence="2">Uncharacterized protein</fullName>
    </submittedName>
</protein>
<accession>A0A927BUG2</accession>
<feature type="chain" id="PRO_5038128735" evidence="1">
    <location>
        <begin position="27"/>
        <end position="129"/>
    </location>
</feature>
<name>A0A927BUG2_9BACL</name>
<evidence type="ECO:0000313" key="3">
    <source>
        <dbReference type="Proteomes" id="UP000621560"/>
    </source>
</evidence>
<keyword evidence="3" id="KW-1185">Reference proteome</keyword>
<dbReference type="RefSeq" id="WP_190917330.1">
    <property type="nucleotide sequence ID" value="NZ_JACXIZ010000016.1"/>
</dbReference>
<reference evidence="2" key="1">
    <citation type="submission" date="2020-09" db="EMBL/GenBank/DDBJ databases">
        <title>A novel bacterium of genus Paenibacillus, isolated from South China Sea.</title>
        <authorList>
            <person name="Huang H."/>
            <person name="Mo K."/>
            <person name="Hu Y."/>
        </authorList>
    </citation>
    <scope>NUCLEOTIDE SEQUENCE</scope>
    <source>
        <strain evidence="2">IB182496</strain>
    </source>
</reference>